<evidence type="ECO:0000256" key="10">
    <source>
        <dbReference type="SAM" id="Phobius"/>
    </source>
</evidence>
<feature type="region of interest" description="Disordered" evidence="9">
    <location>
        <begin position="562"/>
        <end position="581"/>
    </location>
</feature>
<dbReference type="InterPro" id="IPR002372">
    <property type="entry name" value="PQQ_rpt_dom"/>
</dbReference>
<keyword evidence="6" id="KW-0106">Calcium</keyword>
<gene>
    <name evidence="12" type="ORF">K9W45_06315</name>
</gene>
<dbReference type="GO" id="GO:0016020">
    <property type="term" value="C:membrane"/>
    <property type="evidence" value="ECO:0007669"/>
    <property type="project" value="UniProtKB-SubCell"/>
</dbReference>
<dbReference type="InterPro" id="IPR028974">
    <property type="entry name" value="TSP_type-3_rpt"/>
</dbReference>
<dbReference type="Pfam" id="PF13517">
    <property type="entry name" value="FG-GAP_3"/>
    <property type="match status" value="1"/>
</dbReference>
<dbReference type="InterPro" id="IPR018391">
    <property type="entry name" value="PQQ_b-propeller_rpt"/>
</dbReference>
<feature type="transmembrane region" description="Helical" evidence="10">
    <location>
        <begin position="27"/>
        <end position="48"/>
    </location>
</feature>
<dbReference type="AlphaFoldDB" id="A0A9Y1FMY1"/>
<reference evidence="12" key="1">
    <citation type="journal article" date="2022" name="Nat. Microbiol.">
        <title>Unique mobile elements and scalable gene flow at the prokaryote-eukaryote boundary revealed by circularized Asgard archaea genomes.</title>
        <authorList>
            <person name="Wu F."/>
            <person name="Speth D.R."/>
            <person name="Philosof A."/>
            <person name="Cremiere A."/>
            <person name="Narayanan A."/>
            <person name="Barco R.A."/>
            <person name="Connon S.A."/>
            <person name="Amend J.P."/>
            <person name="Antoshechkin I.A."/>
            <person name="Orphan V.J."/>
        </authorList>
    </citation>
    <scope>NUCLEOTIDE SEQUENCE</scope>
    <source>
        <strain evidence="12">PM71</strain>
    </source>
</reference>
<dbReference type="Proteomes" id="UP001201020">
    <property type="component" value="Chromosome"/>
</dbReference>
<dbReference type="InterPro" id="IPR028994">
    <property type="entry name" value="Integrin_alpha_N"/>
</dbReference>
<name>A0A9Y1FMY1_9ARCH</name>
<evidence type="ECO:0000256" key="6">
    <source>
        <dbReference type="ARBA" id="ARBA00022837"/>
    </source>
</evidence>
<feature type="transmembrane region" description="Helical" evidence="10">
    <location>
        <begin position="592"/>
        <end position="611"/>
    </location>
</feature>
<keyword evidence="3" id="KW-0964">Secreted</keyword>
<dbReference type="SMART" id="SM00564">
    <property type="entry name" value="PQQ"/>
    <property type="match status" value="6"/>
</dbReference>
<proteinExistence type="predicted"/>
<feature type="domain" description="Pyrrolo-quinoline quinone repeat" evidence="11">
    <location>
        <begin position="267"/>
        <end position="425"/>
    </location>
</feature>
<evidence type="ECO:0000256" key="8">
    <source>
        <dbReference type="ARBA" id="ARBA00023136"/>
    </source>
</evidence>
<evidence type="ECO:0000256" key="5">
    <source>
        <dbReference type="ARBA" id="ARBA00022729"/>
    </source>
</evidence>
<keyword evidence="7 10" id="KW-1133">Transmembrane helix</keyword>
<comment type="subcellular location">
    <subcellularLocation>
        <location evidence="1">Membrane</location>
        <topology evidence="1">Single-pass membrane protein</topology>
    </subcellularLocation>
    <subcellularLocation>
        <location evidence="2">Secreted</location>
    </subcellularLocation>
</comment>
<evidence type="ECO:0000256" key="4">
    <source>
        <dbReference type="ARBA" id="ARBA00022692"/>
    </source>
</evidence>
<evidence type="ECO:0000259" key="11">
    <source>
        <dbReference type="Pfam" id="PF13360"/>
    </source>
</evidence>
<dbReference type="EMBL" id="CP084166">
    <property type="protein sequence ID" value="UJG42073.1"/>
    <property type="molecule type" value="Genomic_DNA"/>
</dbReference>
<dbReference type="InterPro" id="IPR015943">
    <property type="entry name" value="WD40/YVTN_repeat-like_dom_sf"/>
</dbReference>
<dbReference type="Pfam" id="PF13360">
    <property type="entry name" value="PQQ_2"/>
    <property type="match status" value="1"/>
</dbReference>
<keyword evidence="4 10" id="KW-0812">Transmembrane</keyword>
<evidence type="ECO:0000313" key="12">
    <source>
        <dbReference type="EMBL" id="UJG42073.1"/>
    </source>
</evidence>
<accession>A0A9Y1FMY1</accession>
<dbReference type="InterPro" id="IPR059100">
    <property type="entry name" value="TSP3_bac"/>
</dbReference>
<evidence type="ECO:0000256" key="1">
    <source>
        <dbReference type="ARBA" id="ARBA00004167"/>
    </source>
</evidence>
<dbReference type="InterPro" id="IPR045232">
    <property type="entry name" value="FAM234"/>
</dbReference>
<dbReference type="Gene3D" id="2.130.10.10">
    <property type="entry name" value="YVTN repeat-like/Quinoprotein amine dehydrogenase"/>
    <property type="match status" value="2"/>
</dbReference>
<evidence type="ECO:0000256" key="9">
    <source>
        <dbReference type="SAM" id="MobiDB-lite"/>
    </source>
</evidence>
<keyword evidence="8 10" id="KW-0472">Membrane</keyword>
<dbReference type="PANTHER" id="PTHR21419">
    <property type="match status" value="1"/>
</dbReference>
<protein>
    <submittedName>
        <fullName evidence="12">FG-GAP-like repeat-containing protein</fullName>
    </submittedName>
</protein>
<dbReference type="Pfam" id="PF18884">
    <property type="entry name" value="TSP3_bac"/>
    <property type="match status" value="2"/>
</dbReference>
<evidence type="ECO:0000256" key="7">
    <source>
        <dbReference type="ARBA" id="ARBA00022989"/>
    </source>
</evidence>
<dbReference type="PANTHER" id="PTHR21419:SF30">
    <property type="entry name" value="IG-LIKE DOMAIN-CONTAINING PROTEIN"/>
    <property type="match status" value="1"/>
</dbReference>
<keyword evidence="5" id="KW-0732">Signal</keyword>
<organism evidence="12">
    <name type="scientific">Candidatus Heimdallarchaeum aukensis</name>
    <dbReference type="NCBI Taxonomy" id="2876573"/>
    <lineage>
        <taxon>Archaea</taxon>
        <taxon>Promethearchaeati</taxon>
        <taxon>Candidatus Heimdallarchaeota</taxon>
        <taxon>Candidatus Heimdallarchaeia (ex Rinke et al. 2021) (nom. nud.)</taxon>
        <taxon>Candidatus Heimdallarchaeales</taxon>
        <taxon>Candidatus Heimdallarchaeaceae</taxon>
        <taxon>Candidatus Heimdallarchaeum</taxon>
    </lineage>
</organism>
<dbReference type="GO" id="GO:0005509">
    <property type="term" value="F:calcium ion binding"/>
    <property type="evidence" value="ECO:0007669"/>
    <property type="project" value="InterPro"/>
</dbReference>
<evidence type="ECO:0000256" key="2">
    <source>
        <dbReference type="ARBA" id="ARBA00004613"/>
    </source>
</evidence>
<dbReference type="Gene3D" id="4.10.1080.10">
    <property type="entry name" value="TSP type-3 repeat"/>
    <property type="match status" value="1"/>
</dbReference>
<dbReference type="InterPro" id="IPR013517">
    <property type="entry name" value="FG-GAP"/>
</dbReference>
<evidence type="ECO:0000256" key="3">
    <source>
        <dbReference type="ARBA" id="ARBA00022525"/>
    </source>
</evidence>
<sequence>MFQTIDVPQGKIRGLKKPILNKWYHHLMRVIIIYLIAAIVVFPVYYGIKNVDNYQYDKNRTSPPKLIYSLDLTDYANVPKYEWFSGDIILQFDCDNDSINEIITSIMATSKDGRKKETIVLALDPLEGSILWTFKTKTQVYPPSILDSNRDGIPELIINYSENGLNEGLCALNVNNGSILWKKYYVSHFRYYYILTDIEGDGKYEIVLTSTDYGHIRIYNASNGDFLWSSNEIIENTIYGHIFSNPPAIADVDNDGIKEIIAVSNFNTIYALNSLSNSILWEFNATFWTVYPPIVGDLNNDNKSEVIFGSYDGFVYVLDGISGSLIWKYNTKSRFGIVMSPSLGDINSDGIIDIIVSDSDNVIHAIDGNSGSRLWCFYVENIYSSPTIGDFDGDKRLDVVIKTEEKIHAIKGNNGKLLWSIPLDAYLISASVPIFIVDVDEKKDMEIVTLEDKKSTNDTFLNIYDFESEKYIHSYWNPFGGNTGRTNSLVEVDRDNDGLSNKYEKYIGTKYNEKDTDKDKLPDWYEHIWTKTDPTIEDTDKNGITDKEEDLDGDKLTNYEELKKGTNPLKKDTDKDLIKDNRDPNPLYPEEWIFYSASLIIFSFITVKIILRKKRKRKGNTTPYFVCKYCGHSSKEEDIRYCPECGKK</sequence>
<dbReference type="SUPFAM" id="SSF103647">
    <property type="entry name" value="TSP type-3 repeat"/>
    <property type="match status" value="1"/>
</dbReference>
<dbReference type="SUPFAM" id="SSF69318">
    <property type="entry name" value="Integrin alpha N-terminal domain"/>
    <property type="match status" value="1"/>
</dbReference>